<accession>A0A2T3ALY0</accession>
<reference evidence="2 3" key="1">
    <citation type="journal article" date="2018" name="Mycol. Prog.">
        <title>Coniella lustricola, a new species from submerged detritus.</title>
        <authorList>
            <person name="Raudabaugh D.B."/>
            <person name="Iturriaga T."/>
            <person name="Carver A."/>
            <person name="Mondo S."/>
            <person name="Pangilinan J."/>
            <person name="Lipzen A."/>
            <person name="He G."/>
            <person name="Amirebrahimi M."/>
            <person name="Grigoriev I.V."/>
            <person name="Miller A.N."/>
        </authorList>
    </citation>
    <scope>NUCLEOTIDE SEQUENCE [LARGE SCALE GENOMIC DNA]</scope>
    <source>
        <strain evidence="2 3">B22-T-1</strain>
    </source>
</reference>
<name>A0A2T3ALY0_9PEZI</name>
<protein>
    <submittedName>
        <fullName evidence="2">Uncharacterized protein</fullName>
    </submittedName>
</protein>
<keyword evidence="1" id="KW-0732">Signal</keyword>
<dbReference type="AlphaFoldDB" id="A0A2T3ALY0"/>
<organism evidence="2 3">
    <name type="scientific">Coniella lustricola</name>
    <dbReference type="NCBI Taxonomy" id="2025994"/>
    <lineage>
        <taxon>Eukaryota</taxon>
        <taxon>Fungi</taxon>
        <taxon>Dikarya</taxon>
        <taxon>Ascomycota</taxon>
        <taxon>Pezizomycotina</taxon>
        <taxon>Sordariomycetes</taxon>
        <taxon>Sordariomycetidae</taxon>
        <taxon>Diaporthales</taxon>
        <taxon>Schizoparmaceae</taxon>
        <taxon>Coniella</taxon>
    </lineage>
</organism>
<gene>
    <name evidence="2" type="ORF">BD289DRAFT_192168</name>
</gene>
<evidence type="ECO:0000313" key="2">
    <source>
        <dbReference type="EMBL" id="PSS03367.1"/>
    </source>
</evidence>
<dbReference type="Proteomes" id="UP000241462">
    <property type="component" value="Unassembled WGS sequence"/>
</dbReference>
<dbReference type="InParanoid" id="A0A2T3ALY0"/>
<sequence>MCRSVGTCCRLAFSLFLFSHAPGLLGPQEMPSWTHHGRNLGPVNWWFATLLPTILTATLAQQGDPALTSEPPQLGLTEYLGAFTWIASFTCNDYASRAAAV</sequence>
<evidence type="ECO:0000313" key="3">
    <source>
        <dbReference type="Proteomes" id="UP000241462"/>
    </source>
</evidence>
<evidence type="ECO:0000256" key="1">
    <source>
        <dbReference type="SAM" id="SignalP"/>
    </source>
</evidence>
<proteinExistence type="predicted"/>
<feature type="signal peptide" evidence="1">
    <location>
        <begin position="1"/>
        <end position="23"/>
    </location>
</feature>
<feature type="chain" id="PRO_5015617559" evidence="1">
    <location>
        <begin position="24"/>
        <end position="101"/>
    </location>
</feature>
<keyword evidence="3" id="KW-1185">Reference proteome</keyword>
<dbReference type="EMBL" id="KZ678375">
    <property type="protein sequence ID" value="PSS03367.1"/>
    <property type="molecule type" value="Genomic_DNA"/>
</dbReference>